<accession>A0A1I3KW46</accession>
<sequence length="655" mass="73825">MRIGLLIDYVVSEYAERIIRGVSLACQEKSAELIVFTIGKLQDFSGGFDYQNVAVSSFVSSKNLDGAIFISGTIMHSLNKNEVASYIKSFKPLPITNISMEIPGVPSIIVDNHDAYESIITELIDRQRCKKFGILSVRGNSSEVKNRLKNIKTILGEHGISDDEITVWKSLLSYGPALEDLRQIYKEIGVFDYDALICMNDEMAFAAMDFCAEIGLKVPDDVVVLGFDNLANSDISIPTLSTIKQNFEGQGYIAGMNLIKEINGKPVDKLSVMTAIPVMRESTRRVPYDKNALHARNFEFEDDETKPYLKTSTGTEWYRKKGEFYQTTNFYTQMQSDMTYDQLRNRINDDMRSFGITACAIVLYEKPIETPVPFEYFHLPKNAHLFAGFDDKTGFDSSVEKKLIKCNPKEEMLPDGIIQIDSDGVMVFTIYHSTLQYGYIIIRPGSYDSIIYDMFVKLLSSTIASVYSFSLAHNETSRVRKKIDELDLIASTDELTGLYNRRGFYSYGETTLKFAKAMGQSGIVIYCDMDGLKKINDEYGHEAGDRAILAESIILKSNFRSNDVIARIGGDEFAIICPGLTKAALKHIREQIDKDCRIWSGGNEQGFPLTISMGFVSYPSPKMGYKITPLLSEADSLMYMEKRSKKTKKSEEEKR</sequence>
<dbReference type="InterPro" id="IPR029787">
    <property type="entry name" value="Nucleotide_cyclase"/>
</dbReference>
<dbReference type="InterPro" id="IPR046335">
    <property type="entry name" value="LacI/GalR-like_sensor"/>
</dbReference>
<dbReference type="CDD" id="cd01949">
    <property type="entry name" value="GGDEF"/>
    <property type="match status" value="1"/>
</dbReference>
<evidence type="ECO:0000256" key="1">
    <source>
        <dbReference type="ARBA" id="ARBA00012528"/>
    </source>
</evidence>
<evidence type="ECO:0000256" key="3">
    <source>
        <dbReference type="ARBA" id="ARBA00023125"/>
    </source>
</evidence>
<feature type="domain" description="GGDEF" evidence="6">
    <location>
        <begin position="520"/>
        <end position="654"/>
    </location>
</feature>
<proteinExistence type="predicted"/>
<dbReference type="GO" id="GO:1902201">
    <property type="term" value="P:negative regulation of bacterial-type flagellum-dependent cell motility"/>
    <property type="evidence" value="ECO:0007669"/>
    <property type="project" value="TreeGrafter"/>
</dbReference>
<keyword evidence="2" id="KW-0805">Transcription regulation</keyword>
<dbReference type="Pfam" id="PF13377">
    <property type="entry name" value="Peripla_BP_3"/>
    <property type="match status" value="1"/>
</dbReference>
<dbReference type="SUPFAM" id="SSF55073">
    <property type="entry name" value="Nucleotide cyclase"/>
    <property type="match status" value="1"/>
</dbReference>
<dbReference type="OrthoDB" id="56125at2"/>
<dbReference type="GO" id="GO:0043709">
    <property type="term" value="P:cell adhesion involved in single-species biofilm formation"/>
    <property type="evidence" value="ECO:0007669"/>
    <property type="project" value="TreeGrafter"/>
</dbReference>
<dbReference type="Gene3D" id="3.40.50.2300">
    <property type="match status" value="2"/>
</dbReference>
<dbReference type="Proteomes" id="UP000182737">
    <property type="component" value="Unassembled WGS sequence"/>
</dbReference>
<dbReference type="GO" id="GO:0003677">
    <property type="term" value="F:DNA binding"/>
    <property type="evidence" value="ECO:0007669"/>
    <property type="project" value="UniProtKB-KW"/>
</dbReference>
<reference evidence="8" key="1">
    <citation type="submission" date="2016-10" db="EMBL/GenBank/DDBJ databases">
        <authorList>
            <person name="Varghese N."/>
            <person name="Submissions S."/>
        </authorList>
    </citation>
    <scope>NUCLEOTIDE SEQUENCE [LARGE SCALE GENOMIC DNA]</scope>
    <source>
        <strain evidence="8">XBD1002</strain>
    </source>
</reference>
<protein>
    <recommendedName>
        <fullName evidence="1">diguanylate cyclase</fullName>
        <ecNumber evidence="1">2.7.7.65</ecNumber>
    </recommendedName>
</protein>
<evidence type="ECO:0000256" key="4">
    <source>
        <dbReference type="ARBA" id="ARBA00023163"/>
    </source>
</evidence>
<dbReference type="AlphaFoldDB" id="A0A1I3KW46"/>
<dbReference type="NCBIfam" id="TIGR00254">
    <property type="entry name" value="GGDEF"/>
    <property type="match status" value="1"/>
</dbReference>
<dbReference type="RefSeq" id="WP_074931524.1">
    <property type="nucleotide sequence ID" value="NZ_FORI01000005.1"/>
</dbReference>
<keyword evidence="3" id="KW-0238">DNA-binding</keyword>
<dbReference type="Gene3D" id="3.30.70.270">
    <property type="match status" value="1"/>
</dbReference>
<evidence type="ECO:0000256" key="2">
    <source>
        <dbReference type="ARBA" id="ARBA00023015"/>
    </source>
</evidence>
<comment type="catalytic activity">
    <reaction evidence="5">
        <text>2 GTP = 3',3'-c-di-GMP + 2 diphosphate</text>
        <dbReference type="Rhea" id="RHEA:24898"/>
        <dbReference type="ChEBI" id="CHEBI:33019"/>
        <dbReference type="ChEBI" id="CHEBI:37565"/>
        <dbReference type="ChEBI" id="CHEBI:58805"/>
        <dbReference type="EC" id="2.7.7.65"/>
    </reaction>
</comment>
<evidence type="ECO:0000313" key="7">
    <source>
        <dbReference type="EMBL" id="SFI76761.1"/>
    </source>
</evidence>
<evidence type="ECO:0000313" key="8">
    <source>
        <dbReference type="Proteomes" id="UP000182737"/>
    </source>
</evidence>
<dbReference type="EC" id="2.7.7.65" evidence="1"/>
<dbReference type="InterPro" id="IPR028082">
    <property type="entry name" value="Peripla_BP_I"/>
</dbReference>
<dbReference type="EMBL" id="FORI01000005">
    <property type="protein sequence ID" value="SFI76761.1"/>
    <property type="molecule type" value="Genomic_DNA"/>
</dbReference>
<dbReference type="SMART" id="SM00267">
    <property type="entry name" value="GGDEF"/>
    <property type="match status" value="1"/>
</dbReference>
<name>A0A1I3KW46_9SPIR</name>
<dbReference type="SUPFAM" id="SSF53822">
    <property type="entry name" value="Periplasmic binding protein-like I"/>
    <property type="match status" value="1"/>
</dbReference>
<keyword evidence="8" id="KW-1185">Reference proteome</keyword>
<gene>
    <name evidence="7" type="ORF">SAMN04487775_105205</name>
</gene>
<evidence type="ECO:0000256" key="5">
    <source>
        <dbReference type="ARBA" id="ARBA00034247"/>
    </source>
</evidence>
<dbReference type="CDD" id="cd06267">
    <property type="entry name" value="PBP1_LacI_sugar_binding-like"/>
    <property type="match status" value="1"/>
</dbReference>
<dbReference type="InterPro" id="IPR050469">
    <property type="entry name" value="Diguanylate_Cyclase"/>
</dbReference>
<dbReference type="Pfam" id="PF00990">
    <property type="entry name" value="GGDEF"/>
    <property type="match status" value="1"/>
</dbReference>
<dbReference type="PANTHER" id="PTHR45138:SF9">
    <property type="entry name" value="DIGUANYLATE CYCLASE DGCM-RELATED"/>
    <property type="match status" value="1"/>
</dbReference>
<organism evidence="7 8">
    <name type="scientific">Treponema bryantii</name>
    <dbReference type="NCBI Taxonomy" id="163"/>
    <lineage>
        <taxon>Bacteria</taxon>
        <taxon>Pseudomonadati</taxon>
        <taxon>Spirochaetota</taxon>
        <taxon>Spirochaetia</taxon>
        <taxon>Spirochaetales</taxon>
        <taxon>Treponemataceae</taxon>
        <taxon>Treponema</taxon>
    </lineage>
</organism>
<dbReference type="PANTHER" id="PTHR45138">
    <property type="entry name" value="REGULATORY COMPONENTS OF SENSORY TRANSDUCTION SYSTEM"/>
    <property type="match status" value="1"/>
</dbReference>
<dbReference type="GO" id="GO:0052621">
    <property type="term" value="F:diguanylate cyclase activity"/>
    <property type="evidence" value="ECO:0007669"/>
    <property type="project" value="UniProtKB-EC"/>
</dbReference>
<dbReference type="PROSITE" id="PS50887">
    <property type="entry name" value="GGDEF"/>
    <property type="match status" value="1"/>
</dbReference>
<dbReference type="InterPro" id="IPR000160">
    <property type="entry name" value="GGDEF_dom"/>
</dbReference>
<evidence type="ECO:0000259" key="6">
    <source>
        <dbReference type="PROSITE" id="PS50887"/>
    </source>
</evidence>
<dbReference type="InterPro" id="IPR043128">
    <property type="entry name" value="Rev_trsase/Diguanyl_cyclase"/>
</dbReference>
<keyword evidence="4" id="KW-0804">Transcription</keyword>
<dbReference type="GO" id="GO:0005886">
    <property type="term" value="C:plasma membrane"/>
    <property type="evidence" value="ECO:0007669"/>
    <property type="project" value="TreeGrafter"/>
</dbReference>